<dbReference type="RefSeq" id="WP_184537141.1">
    <property type="nucleotide sequence ID" value="NZ_JACHJW010000001.1"/>
</dbReference>
<accession>A0A7W7SV56</accession>
<dbReference type="Proteomes" id="UP000578819">
    <property type="component" value="Unassembled WGS sequence"/>
</dbReference>
<keyword evidence="2" id="KW-1185">Reference proteome</keyword>
<protein>
    <submittedName>
        <fullName evidence="1">Uncharacterized protein</fullName>
    </submittedName>
</protein>
<evidence type="ECO:0000313" key="1">
    <source>
        <dbReference type="EMBL" id="MBB4961552.1"/>
    </source>
</evidence>
<evidence type="ECO:0000313" key="2">
    <source>
        <dbReference type="Proteomes" id="UP000578819"/>
    </source>
</evidence>
<gene>
    <name evidence="1" type="ORF">FHR38_005285</name>
</gene>
<dbReference type="AlphaFoldDB" id="A0A7W7SV56"/>
<reference evidence="1 2" key="1">
    <citation type="submission" date="2020-08" db="EMBL/GenBank/DDBJ databases">
        <title>Sequencing the genomes of 1000 actinobacteria strains.</title>
        <authorList>
            <person name="Klenk H.-P."/>
        </authorList>
    </citation>
    <scope>NUCLEOTIDE SEQUENCE [LARGE SCALE GENOMIC DNA]</scope>
    <source>
        <strain evidence="1 2">DSM 45886</strain>
    </source>
</reference>
<organism evidence="1 2">
    <name type="scientific">Micromonospora polyrhachis</name>
    <dbReference type="NCBI Taxonomy" id="1282883"/>
    <lineage>
        <taxon>Bacteria</taxon>
        <taxon>Bacillati</taxon>
        <taxon>Actinomycetota</taxon>
        <taxon>Actinomycetes</taxon>
        <taxon>Micromonosporales</taxon>
        <taxon>Micromonosporaceae</taxon>
        <taxon>Micromonospora</taxon>
    </lineage>
</organism>
<name>A0A7W7SV56_9ACTN</name>
<comment type="caution">
    <text evidence="1">The sequence shown here is derived from an EMBL/GenBank/DDBJ whole genome shotgun (WGS) entry which is preliminary data.</text>
</comment>
<dbReference type="EMBL" id="JACHJW010000001">
    <property type="protein sequence ID" value="MBB4961552.1"/>
    <property type="molecule type" value="Genomic_DNA"/>
</dbReference>
<proteinExistence type="predicted"/>
<sequence>MAISPDVVEYVRTLVRDDHEANDQIEVRFGDGKWGEAVASFMSAVFFYAMDLRFQGKCDDRSILAFVAELRSQNPEFEMDPKVAERVIAATLDDGLELAVTPEALGAIQTLAAYKALSEANLSDAELDALLHDAARLAVG</sequence>